<dbReference type="Gene3D" id="1.20.1560.10">
    <property type="entry name" value="ABC transporter type 1, transmembrane domain"/>
    <property type="match status" value="2"/>
</dbReference>
<dbReference type="Gene3D" id="3.40.50.300">
    <property type="entry name" value="P-loop containing nucleotide triphosphate hydrolases"/>
    <property type="match status" value="2"/>
</dbReference>
<dbReference type="InterPro" id="IPR017871">
    <property type="entry name" value="ABC_transporter-like_CS"/>
</dbReference>
<dbReference type="InterPro" id="IPR027417">
    <property type="entry name" value="P-loop_NTPase"/>
</dbReference>
<sequence length="373" mass="41486">MLSKILTFEVEWFDQDENSSGSVCSRLAKDSSVVRSLLGDHISLFMQTISGVTLACVMGLFITWRLALVMIVVQPLIILSFYTRKILLKSMSRKAIKAQQDSSKLAADAVSNHRTVTAFTSQDQILKMLEKAHERPRKENVRQSCYMIAEAASMTSDFANSSKVVASVFAILDHRTRIEPNDSNGYLAEEVTRCVEIHDVNFAYPVRPNVIILKDFSFTIEVGRSMALIDGRDLRSYNLRTLRKLIALVSQEPTAFSGTIRENILYGVSDETNESEVFEAANAHDFIAGLAEGYETWCGDRGVKLSGGQKQRIAIAQAILKNPTILLLDEATSALDSKSEKVVQEALERIMVGRTSVVVAHRLSTFRTAILLQ</sequence>
<organism evidence="11 12">
    <name type="scientific">Hibiscus syriacus</name>
    <name type="common">Rose of Sharon</name>
    <dbReference type="NCBI Taxonomy" id="106335"/>
    <lineage>
        <taxon>Eukaryota</taxon>
        <taxon>Viridiplantae</taxon>
        <taxon>Streptophyta</taxon>
        <taxon>Embryophyta</taxon>
        <taxon>Tracheophyta</taxon>
        <taxon>Spermatophyta</taxon>
        <taxon>Magnoliopsida</taxon>
        <taxon>eudicotyledons</taxon>
        <taxon>Gunneridae</taxon>
        <taxon>Pentapetalae</taxon>
        <taxon>rosids</taxon>
        <taxon>malvids</taxon>
        <taxon>Malvales</taxon>
        <taxon>Malvaceae</taxon>
        <taxon>Malvoideae</taxon>
        <taxon>Hibiscus</taxon>
    </lineage>
</organism>
<dbReference type="GO" id="GO:0140359">
    <property type="term" value="F:ABC-type transporter activity"/>
    <property type="evidence" value="ECO:0007669"/>
    <property type="project" value="InterPro"/>
</dbReference>
<dbReference type="Proteomes" id="UP000436088">
    <property type="component" value="Unassembled WGS sequence"/>
</dbReference>
<dbReference type="SUPFAM" id="SSF90123">
    <property type="entry name" value="ABC transporter transmembrane region"/>
    <property type="match status" value="1"/>
</dbReference>
<evidence type="ECO:0000256" key="1">
    <source>
        <dbReference type="ARBA" id="ARBA00007577"/>
    </source>
</evidence>
<keyword evidence="3 8" id="KW-0812">Transmembrane</keyword>
<accession>A0A6A2YSW0</accession>
<evidence type="ECO:0000256" key="7">
    <source>
        <dbReference type="ARBA" id="ARBA00023180"/>
    </source>
</evidence>
<gene>
    <name evidence="11" type="ORF">F3Y22_tig00111239pilonHSYRG00064</name>
</gene>
<evidence type="ECO:0000259" key="10">
    <source>
        <dbReference type="PROSITE" id="PS50929"/>
    </source>
</evidence>
<dbReference type="PANTHER" id="PTHR45136">
    <property type="entry name" value="ABC TRANSPORTER DOMAIN-CONTAINING PROTEIN"/>
    <property type="match status" value="1"/>
</dbReference>
<evidence type="ECO:0000256" key="5">
    <source>
        <dbReference type="ARBA" id="ARBA00022989"/>
    </source>
</evidence>
<evidence type="ECO:0000256" key="6">
    <source>
        <dbReference type="ARBA" id="ARBA00023136"/>
    </source>
</evidence>
<dbReference type="GO" id="GO:0005524">
    <property type="term" value="F:ATP binding"/>
    <property type="evidence" value="ECO:0007669"/>
    <property type="project" value="InterPro"/>
</dbReference>
<dbReference type="PROSITE" id="PS50929">
    <property type="entry name" value="ABC_TM1F"/>
    <property type="match status" value="1"/>
</dbReference>
<evidence type="ECO:0000256" key="2">
    <source>
        <dbReference type="ARBA" id="ARBA00022448"/>
    </source>
</evidence>
<dbReference type="InterPro" id="IPR011527">
    <property type="entry name" value="ABC1_TM_dom"/>
</dbReference>
<keyword evidence="4" id="KW-0677">Repeat</keyword>
<feature type="transmembrane region" description="Helical" evidence="8">
    <location>
        <begin position="68"/>
        <end position="87"/>
    </location>
</feature>
<feature type="transmembrane region" description="Helical" evidence="8">
    <location>
        <begin position="44"/>
        <end position="62"/>
    </location>
</feature>
<keyword evidence="12" id="KW-1185">Reference proteome</keyword>
<name>A0A6A2YSW0_HIBSY</name>
<keyword evidence="7" id="KW-0325">Glycoprotein</keyword>
<protein>
    <submittedName>
        <fullName evidence="11">Multidrug resistance protein</fullName>
    </submittedName>
</protein>
<evidence type="ECO:0000256" key="8">
    <source>
        <dbReference type="SAM" id="Phobius"/>
    </source>
</evidence>
<dbReference type="PROSITE" id="PS50893">
    <property type="entry name" value="ABC_TRANSPORTER_2"/>
    <property type="match status" value="1"/>
</dbReference>
<comment type="similarity">
    <text evidence="1">Belongs to the ABC transporter superfamily. ABCB family. Multidrug resistance exporter (TC 3.A.1.201) subfamily.</text>
</comment>
<dbReference type="Pfam" id="PF00005">
    <property type="entry name" value="ABC_tran"/>
    <property type="match status" value="1"/>
</dbReference>
<dbReference type="PANTHER" id="PTHR45136:SF2">
    <property type="entry name" value="ABC TRANSPORTER DOMAIN-CONTAINING PROTEIN"/>
    <property type="match status" value="1"/>
</dbReference>
<evidence type="ECO:0000313" key="11">
    <source>
        <dbReference type="EMBL" id="KAE8682427.1"/>
    </source>
</evidence>
<comment type="caution">
    <text evidence="11">The sequence shown here is derived from an EMBL/GenBank/DDBJ whole genome shotgun (WGS) entry which is preliminary data.</text>
</comment>
<evidence type="ECO:0000259" key="9">
    <source>
        <dbReference type="PROSITE" id="PS50893"/>
    </source>
</evidence>
<keyword evidence="6 8" id="KW-0472">Membrane</keyword>
<proteinExistence type="inferred from homology"/>
<evidence type="ECO:0000256" key="3">
    <source>
        <dbReference type="ARBA" id="ARBA00022692"/>
    </source>
</evidence>
<feature type="domain" description="ABC transmembrane type-1" evidence="10">
    <location>
        <begin position="1"/>
        <end position="146"/>
    </location>
</feature>
<dbReference type="InterPro" id="IPR036640">
    <property type="entry name" value="ABC1_TM_sf"/>
</dbReference>
<feature type="domain" description="ABC transporter" evidence="9">
    <location>
        <begin position="195"/>
        <end position="371"/>
    </location>
</feature>
<keyword evidence="5 8" id="KW-1133">Transmembrane helix</keyword>
<dbReference type="GO" id="GO:0016887">
    <property type="term" value="F:ATP hydrolysis activity"/>
    <property type="evidence" value="ECO:0007669"/>
    <property type="project" value="InterPro"/>
</dbReference>
<dbReference type="AlphaFoldDB" id="A0A6A2YSW0"/>
<keyword evidence="2" id="KW-0813">Transport</keyword>
<evidence type="ECO:0000313" key="12">
    <source>
        <dbReference type="Proteomes" id="UP000436088"/>
    </source>
</evidence>
<dbReference type="SUPFAM" id="SSF52540">
    <property type="entry name" value="P-loop containing nucleoside triphosphate hydrolases"/>
    <property type="match status" value="1"/>
</dbReference>
<dbReference type="PROSITE" id="PS00211">
    <property type="entry name" value="ABC_TRANSPORTER_1"/>
    <property type="match status" value="1"/>
</dbReference>
<dbReference type="GO" id="GO:0016020">
    <property type="term" value="C:membrane"/>
    <property type="evidence" value="ECO:0007669"/>
    <property type="project" value="InterPro"/>
</dbReference>
<evidence type="ECO:0000256" key="4">
    <source>
        <dbReference type="ARBA" id="ARBA00022737"/>
    </source>
</evidence>
<dbReference type="EMBL" id="VEPZ02001280">
    <property type="protein sequence ID" value="KAE8682427.1"/>
    <property type="molecule type" value="Genomic_DNA"/>
</dbReference>
<dbReference type="InterPro" id="IPR003439">
    <property type="entry name" value="ABC_transporter-like_ATP-bd"/>
</dbReference>
<dbReference type="Pfam" id="PF00664">
    <property type="entry name" value="ABC_membrane"/>
    <property type="match status" value="1"/>
</dbReference>
<reference evidence="11" key="1">
    <citation type="submission" date="2019-09" db="EMBL/GenBank/DDBJ databases">
        <title>Draft genome information of white flower Hibiscus syriacus.</title>
        <authorList>
            <person name="Kim Y.-M."/>
        </authorList>
    </citation>
    <scope>NUCLEOTIDE SEQUENCE [LARGE SCALE GENOMIC DNA]</scope>
    <source>
        <strain evidence="11">YM2019G1</strain>
    </source>
</reference>